<gene>
    <name evidence="1" type="ORF">EB796_017242</name>
</gene>
<evidence type="ECO:0000313" key="2">
    <source>
        <dbReference type="Proteomes" id="UP000593567"/>
    </source>
</evidence>
<reference evidence="1" key="1">
    <citation type="submission" date="2020-06" db="EMBL/GenBank/DDBJ databases">
        <title>Draft genome of Bugula neritina, a colonial animal packing powerful symbionts and potential medicines.</title>
        <authorList>
            <person name="Rayko M."/>
        </authorList>
    </citation>
    <scope>NUCLEOTIDE SEQUENCE [LARGE SCALE GENOMIC DNA]</scope>
    <source>
        <strain evidence="1">Kwan_BN1</strain>
    </source>
</reference>
<dbReference type="Proteomes" id="UP000593567">
    <property type="component" value="Unassembled WGS sequence"/>
</dbReference>
<accession>A0A7J7JDT1</accession>
<organism evidence="1 2">
    <name type="scientific">Bugula neritina</name>
    <name type="common">Brown bryozoan</name>
    <name type="synonym">Sertularia neritina</name>
    <dbReference type="NCBI Taxonomy" id="10212"/>
    <lineage>
        <taxon>Eukaryota</taxon>
        <taxon>Metazoa</taxon>
        <taxon>Spiralia</taxon>
        <taxon>Lophotrochozoa</taxon>
        <taxon>Bryozoa</taxon>
        <taxon>Gymnolaemata</taxon>
        <taxon>Cheilostomatida</taxon>
        <taxon>Flustrina</taxon>
        <taxon>Buguloidea</taxon>
        <taxon>Bugulidae</taxon>
        <taxon>Bugula</taxon>
    </lineage>
</organism>
<evidence type="ECO:0000313" key="1">
    <source>
        <dbReference type="EMBL" id="KAF6024449.1"/>
    </source>
</evidence>
<dbReference type="AlphaFoldDB" id="A0A7J7JDT1"/>
<protein>
    <submittedName>
        <fullName evidence="1">Uncharacterized protein</fullName>
    </submittedName>
</protein>
<keyword evidence="2" id="KW-1185">Reference proteome</keyword>
<dbReference type="EMBL" id="VXIV02002578">
    <property type="protein sequence ID" value="KAF6024449.1"/>
    <property type="molecule type" value="Genomic_DNA"/>
</dbReference>
<name>A0A7J7JDT1_BUGNE</name>
<sequence>MFGQVFVAVQTAECCWPKIFREKTSSSFIAQIYARHENIEGGSFIPTLAAILRRFYSYVSPPTFANCRMKWQDGGKTGRTSKWYTKSCAALVYINVFNNT</sequence>
<proteinExistence type="predicted"/>
<comment type="caution">
    <text evidence="1">The sequence shown here is derived from an EMBL/GenBank/DDBJ whole genome shotgun (WGS) entry which is preliminary data.</text>
</comment>